<accession>A0ABN1JUN0</accession>
<protein>
    <recommendedName>
        <fullName evidence="1">Stage 0 sporulation protein A homolog</fullName>
    </recommendedName>
</protein>
<feature type="domain" description="Response regulatory" evidence="5">
    <location>
        <begin position="2"/>
        <end position="118"/>
    </location>
</feature>
<keyword evidence="7" id="KW-1185">Reference proteome</keyword>
<evidence type="ECO:0000259" key="5">
    <source>
        <dbReference type="PROSITE" id="PS50110"/>
    </source>
</evidence>
<comment type="caution">
    <text evidence="6">The sequence shown here is derived from an EMBL/GenBank/DDBJ whole genome shotgun (WGS) entry which is preliminary data.</text>
</comment>
<dbReference type="EMBL" id="BAAACG010000019">
    <property type="protein sequence ID" value="GAA0747030.1"/>
    <property type="molecule type" value="Genomic_DNA"/>
</dbReference>
<evidence type="ECO:0000256" key="2">
    <source>
        <dbReference type="ARBA" id="ARBA00022553"/>
    </source>
</evidence>
<evidence type="ECO:0000313" key="7">
    <source>
        <dbReference type="Proteomes" id="UP001501510"/>
    </source>
</evidence>
<proteinExistence type="predicted"/>
<name>A0ABN1JUN0_9CLOT</name>
<keyword evidence="2 4" id="KW-0597">Phosphoprotein</keyword>
<dbReference type="InterPro" id="IPR011006">
    <property type="entry name" value="CheY-like_superfamily"/>
</dbReference>
<dbReference type="Pfam" id="PF08664">
    <property type="entry name" value="YcbB"/>
    <property type="match status" value="1"/>
</dbReference>
<gene>
    <name evidence="6" type="ORF">GCM10008906_35450</name>
</gene>
<reference evidence="6 7" key="1">
    <citation type="journal article" date="2019" name="Int. J. Syst. Evol. Microbiol.">
        <title>The Global Catalogue of Microorganisms (GCM) 10K type strain sequencing project: providing services to taxonomists for standard genome sequencing and annotation.</title>
        <authorList>
            <consortium name="The Broad Institute Genomics Platform"/>
            <consortium name="The Broad Institute Genome Sequencing Center for Infectious Disease"/>
            <person name="Wu L."/>
            <person name="Ma J."/>
        </authorList>
    </citation>
    <scope>NUCLEOTIDE SEQUENCE [LARGE SCALE GENOMIC DNA]</scope>
    <source>
        <strain evidence="6 7">JCM 1407</strain>
    </source>
</reference>
<evidence type="ECO:0000256" key="1">
    <source>
        <dbReference type="ARBA" id="ARBA00018672"/>
    </source>
</evidence>
<dbReference type="SUPFAM" id="SSF52172">
    <property type="entry name" value="CheY-like"/>
    <property type="match status" value="1"/>
</dbReference>
<evidence type="ECO:0000256" key="4">
    <source>
        <dbReference type="PROSITE-ProRule" id="PRU00169"/>
    </source>
</evidence>
<dbReference type="PANTHER" id="PTHR44591:SF3">
    <property type="entry name" value="RESPONSE REGULATORY DOMAIN-CONTAINING PROTEIN"/>
    <property type="match status" value="1"/>
</dbReference>
<dbReference type="InterPro" id="IPR001789">
    <property type="entry name" value="Sig_transdc_resp-reg_receiver"/>
</dbReference>
<dbReference type="InterPro" id="IPR013972">
    <property type="entry name" value="YcbB"/>
</dbReference>
<dbReference type="RefSeq" id="WP_343763879.1">
    <property type="nucleotide sequence ID" value="NZ_BAAACG010000019.1"/>
</dbReference>
<feature type="modified residue" description="4-aspartylphosphate" evidence="4">
    <location>
        <position position="53"/>
    </location>
</feature>
<dbReference type="InterPro" id="IPR050595">
    <property type="entry name" value="Bact_response_regulator"/>
</dbReference>
<dbReference type="PROSITE" id="PS50110">
    <property type="entry name" value="RESPONSE_REGULATORY"/>
    <property type="match status" value="1"/>
</dbReference>
<organism evidence="6 7">
    <name type="scientific">Clostridium oceanicum</name>
    <dbReference type="NCBI Taxonomy" id="1543"/>
    <lineage>
        <taxon>Bacteria</taxon>
        <taxon>Bacillati</taxon>
        <taxon>Bacillota</taxon>
        <taxon>Clostridia</taxon>
        <taxon>Eubacteriales</taxon>
        <taxon>Clostridiaceae</taxon>
        <taxon>Clostridium</taxon>
    </lineage>
</organism>
<evidence type="ECO:0000313" key="6">
    <source>
        <dbReference type="EMBL" id="GAA0747030.1"/>
    </source>
</evidence>
<evidence type="ECO:0000256" key="3">
    <source>
        <dbReference type="ARBA" id="ARBA00024867"/>
    </source>
</evidence>
<dbReference type="PANTHER" id="PTHR44591">
    <property type="entry name" value="STRESS RESPONSE REGULATOR PROTEIN 1"/>
    <property type="match status" value="1"/>
</dbReference>
<dbReference type="SMART" id="SM00448">
    <property type="entry name" value="REC"/>
    <property type="match status" value="1"/>
</dbReference>
<sequence length="291" mass="33799">MKIMIIDDDIAIIKMLQKIIADRNLGEVEDFATNGIEGKIKIKKCNPDIVLVDLLMKKKDGITMVKEIKKENQYVQFIMISKILCKSIIGKAYKSGIEYYINKPINALEVENVIKKVSEKVVMSRKLRQIENTLLNCRIDPALESKNNNFKKYNEEVKDNINLDDIKKIMSKIGIMGKLGYEDILKMVEYLSNKKEELEILSIKDLCLKFTKSPKSMEQRMRRAAYSGLVNLANLGIEDYMNLVFEQYSNTLYDFQQVRIEMNHIRGKNKKRGKVDLKKFILGLLYYSENT</sequence>
<comment type="function">
    <text evidence="3">May play the central regulatory role in sporulation. It may be an element of the effector pathway responsible for the activation of sporulation genes in response to nutritional stress. Spo0A may act in concert with spo0H (a sigma factor) to control the expression of some genes that are critical to the sporulation process.</text>
</comment>
<dbReference type="Pfam" id="PF00072">
    <property type="entry name" value="Response_reg"/>
    <property type="match status" value="1"/>
</dbReference>
<dbReference type="Proteomes" id="UP001501510">
    <property type="component" value="Unassembled WGS sequence"/>
</dbReference>
<dbReference type="Gene3D" id="3.40.50.2300">
    <property type="match status" value="1"/>
</dbReference>